<evidence type="ECO:0000313" key="1">
    <source>
        <dbReference type="EMBL" id="RCH84291.1"/>
    </source>
</evidence>
<proteinExistence type="predicted"/>
<keyword evidence="2" id="KW-1185">Reference proteome</keyword>
<gene>
    <name evidence="1" type="ORF">CU098_008609</name>
</gene>
<evidence type="ECO:0000313" key="2">
    <source>
        <dbReference type="Proteomes" id="UP000253551"/>
    </source>
</evidence>
<sequence length="221" mass="25243">TMLATSEPNQNLIRLNSTTSPLFGSNHVSILSQFTSWARIWMASVHVANSVPHKTKVEPFCSDKERTESRSLECISDEQLAHLYRITCHKLTRPHKHMDHATKLNKLGDIIAVRAFWDNLERAVYQEISATSNYVPPSKRIPLHPDKPGSFFLPKRSKRYIVNRVHNSLFLPKRKSFESTTIVYTLTTESRVQLLPVKFNIQEEDADDNVPLGALLLAKPK</sequence>
<protein>
    <submittedName>
        <fullName evidence="1">Uncharacterized protein</fullName>
    </submittedName>
</protein>
<name>A0A367J3J8_RHIST</name>
<dbReference type="AlphaFoldDB" id="A0A367J3J8"/>
<comment type="caution">
    <text evidence="1">The sequence shown here is derived from an EMBL/GenBank/DDBJ whole genome shotgun (WGS) entry which is preliminary data.</text>
</comment>
<feature type="non-terminal residue" evidence="1">
    <location>
        <position position="1"/>
    </location>
</feature>
<accession>A0A367J3J8</accession>
<reference evidence="1 2" key="1">
    <citation type="journal article" date="2018" name="G3 (Bethesda)">
        <title>Phylogenetic and Phylogenomic Definition of Rhizopus Species.</title>
        <authorList>
            <person name="Gryganskyi A.P."/>
            <person name="Golan J."/>
            <person name="Dolatabadi S."/>
            <person name="Mondo S."/>
            <person name="Robb S."/>
            <person name="Idnurm A."/>
            <person name="Muszewska A."/>
            <person name="Steczkiewicz K."/>
            <person name="Masonjones S."/>
            <person name="Liao H.L."/>
            <person name="Gajdeczka M.T."/>
            <person name="Anike F."/>
            <person name="Vuek A."/>
            <person name="Anishchenko I.M."/>
            <person name="Voigt K."/>
            <person name="de Hoog G.S."/>
            <person name="Smith M.E."/>
            <person name="Heitman J."/>
            <person name="Vilgalys R."/>
            <person name="Stajich J.E."/>
        </authorList>
    </citation>
    <scope>NUCLEOTIDE SEQUENCE [LARGE SCALE GENOMIC DNA]</scope>
    <source>
        <strain evidence="1 2">LSU 92-RS-03</strain>
    </source>
</reference>
<organism evidence="1 2">
    <name type="scientific">Rhizopus stolonifer</name>
    <name type="common">Rhizopus nigricans</name>
    <dbReference type="NCBI Taxonomy" id="4846"/>
    <lineage>
        <taxon>Eukaryota</taxon>
        <taxon>Fungi</taxon>
        <taxon>Fungi incertae sedis</taxon>
        <taxon>Mucoromycota</taxon>
        <taxon>Mucoromycotina</taxon>
        <taxon>Mucoromycetes</taxon>
        <taxon>Mucorales</taxon>
        <taxon>Mucorineae</taxon>
        <taxon>Rhizopodaceae</taxon>
        <taxon>Rhizopus</taxon>
    </lineage>
</organism>
<dbReference type="OrthoDB" id="2289523at2759"/>
<dbReference type="EMBL" id="PJQM01004487">
    <property type="protein sequence ID" value="RCH84291.1"/>
    <property type="molecule type" value="Genomic_DNA"/>
</dbReference>
<dbReference type="Proteomes" id="UP000253551">
    <property type="component" value="Unassembled WGS sequence"/>
</dbReference>